<name>A0A369JKT2_HYPMA</name>
<keyword evidence="1" id="KW-0812">Transmembrane</keyword>
<reference evidence="2" key="1">
    <citation type="submission" date="2018-04" db="EMBL/GenBank/DDBJ databases">
        <title>Whole genome sequencing of Hypsizygus marmoreus.</title>
        <authorList>
            <person name="Choi I.-G."/>
            <person name="Min B."/>
            <person name="Kim J.-G."/>
            <person name="Kim S."/>
            <person name="Oh Y.-L."/>
            <person name="Kong W.-S."/>
            <person name="Park H."/>
            <person name="Jeong J."/>
            <person name="Song E.-S."/>
        </authorList>
    </citation>
    <scope>NUCLEOTIDE SEQUENCE [LARGE SCALE GENOMIC DNA]</scope>
    <source>
        <strain evidence="2">51987-8</strain>
    </source>
</reference>
<dbReference type="EMBL" id="LUEZ02000053">
    <property type="protein sequence ID" value="RDB21932.1"/>
    <property type="molecule type" value="Genomic_DNA"/>
</dbReference>
<proteinExistence type="predicted"/>
<organism evidence="2 3">
    <name type="scientific">Hypsizygus marmoreus</name>
    <name type="common">White beech mushroom</name>
    <name type="synonym">Agaricus marmoreus</name>
    <dbReference type="NCBI Taxonomy" id="39966"/>
    <lineage>
        <taxon>Eukaryota</taxon>
        <taxon>Fungi</taxon>
        <taxon>Dikarya</taxon>
        <taxon>Basidiomycota</taxon>
        <taxon>Agaricomycotina</taxon>
        <taxon>Agaricomycetes</taxon>
        <taxon>Agaricomycetidae</taxon>
        <taxon>Agaricales</taxon>
        <taxon>Tricholomatineae</taxon>
        <taxon>Lyophyllaceae</taxon>
        <taxon>Hypsizygus</taxon>
    </lineage>
</organism>
<accession>A0A369JKT2</accession>
<evidence type="ECO:0000313" key="2">
    <source>
        <dbReference type="EMBL" id="RDB21932.1"/>
    </source>
</evidence>
<dbReference type="Proteomes" id="UP000076154">
    <property type="component" value="Unassembled WGS sequence"/>
</dbReference>
<dbReference type="AlphaFoldDB" id="A0A369JKT2"/>
<protein>
    <submittedName>
        <fullName evidence="2">Uncharacterized protein</fullName>
    </submittedName>
</protein>
<keyword evidence="3" id="KW-1185">Reference proteome</keyword>
<evidence type="ECO:0000313" key="3">
    <source>
        <dbReference type="Proteomes" id="UP000076154"/>
    </source>
</evidence>
<feature type="transmembrane region" description="Helical" evidence="1">
    <location>
        <begin position="6"/>
        <end position="28"/>
    </location>
</feature>
<comment type="caution">
    <text evidence="2">The sequence shown here is derived from an EMBL/GenBank/DDBJ whole genome shotgun (WGS) entry which is preliminary data.</text>
</comment>
<dbReference type="InParanoid" id="A0A369JKT2"/>
<sequence>MLDLTLFTRFITPVIAAITIVFNLLDFIRVARRRHRAPTTPGTFPRATVPIYPWVTIWSCALCIAWFTPLCVTIYEANVEKLGRLIAQTALIGVEICVAGAMAGRPCPRPS</sequence>
<feature type="transmembrane region" description="Helical" evidence="1">
    <location>
        <begin position="49"/>
        <end position="70"/>
    </location>
</feature>
<feature type="transmembrane region" description="Helical" evidence="1">
    <location>
        <begin position="82"/>
        <end position="103"/>
    </location>
</feature>
<keyword evidence="1" id="KW-0472">Membrane</keyword>
<evidence type="ECO:0000256" key="1">
    <source>
        <dbReference type="SAM" id="Phobius"/>
    </source>
</evidence>
<gene>
    <name evidence="2" type="ORF">Hypma_011089</name>
</gene>
<keyword evidence="1" id="KW-1133">Transmembrane helix</keyword>